<accession>A0A0G0PPU7</accession>
<name>A0A0G0PPU7_9BACT</name>
<sequence length="64" mass="7260">MEKTPLFNQNDSDELEELEEDQELKELGDEELEGVEKPTIADGEDDLEIESEDEKTETTLSLSS</sequence>
<feature type="compositionally biased region" description="Polar residues" evidence="1">
    <location>
        <begin position="1"/>
        <end position="10"/>
    </location>
</feature>
<comment type="caution">
    <text evidence="2">The sequence shown here is derived from an EMBL/GenBank/DDBJ whole genome shotgun (WGS) entry which is preliminary data.</text>
</comment>
<dbReference type="EMBL" id="LBVT01000016">
    <property type="protein sequence ID" value="KKQ91381.1"/>
    <property type="molecule type" value="Genomic_DNA"/>
</dbReference>
<feature type="compositionally biased region" description="Acidic residues" evidence="1">
    <location>
        <begin position="11"/>
        <end position="33"/>
    </location>
</feature>
<feature type="compositionally biased region" description="Acidic residues" evidence="1">
    <location>
        <begin position="42"/>
        <end position="55"/>
    </location>
</feature>
<evidence type="ECO:0000256" key="1">
    <source>
        <dbReference type="SAM" id="MobiDB-lite"/>
    </source>
</evidence>
<gene>
    <name evidence="2" type="ORF">UT16_C0016G0004</name>
</gene>
<feature type="region of interest" description="Disordered" evidence="1">
    <location>
        <begin position="1"/>
        <end position="64"/>
    </location>
</feature>
<evidence type="ECO:0000313" key="2">
    <source>
        <dbReference type="EMBL" id="KKQ91381.1"/>
    </source>
</evidence>
<evidence type="ECO:0000313" key="3">
    <source>
        <dbReference type="Proteomes" id="UP000034706"/>
    </source>
</evidence>
<organism evidence="2 3">
    <name type="scientific">Candidatus Azambacteria bacterium GW2011_GWA2_39_10</name>
    <dbReference type="NCBI Taxonomy" id="1618611"/>
    <lineage>
        <taxon>Bacteria</taxon>
        <taxon>Candidatus Azamiibacteriota</taxon>
    </lineage>
</organism>
<reference evidence="2 3" key="1">
    <citation type="journal article" date="2015" name="Nature">
        <title>rRNA introns, odd ribosomes, and small enigmatic genomes across a large radiation of phyla.</title>
        <authorList>
            <person name="Brown C.T."/>
            <person name="Hug L.A."/>
            <person name="Thomas B.C."/>
            <person name="Sharon I."/>
            <person name="Castelle C.J."/>
            <person name="Singh A."/>
            <person name="Wilkins M.J."/>
            <person name="Williams K.H."/>
            <person name="Banfield J.F."/>
        </authorList>
    </citation>
    <scope>NUCLEOTIDE SEQUENCE [LARGE SCALE GENOMIC DNA]</scope>
</reference>
<proteinExistence type="predicted"/>
<dbReference type="AlphaFoldDB" id="A0A0G0PPU7"/>
<dbReference type="Proteomes" id="UP000034706">
    <property type="component" value="Unassembled WGS sequence"/>
</dbReference>
<protein>
    <submittedName>
        <fullName evidence="2">Uncharacterized protein</fullName>
    </submittedName>
</protein>